<evidence type="ECO:0000313" key="1">
    <source>
        <dbReference type="EMBL" id="TWT89279.1"/>
    </source>
</evidence>
<dbReference type="AlphaFoldDB" id="A0A5C5ZP87"/>
<organism evidence="1 2">
    <name type="scientific">Neorhodopirellula pilleata</name>
    <dbReference type="NCBI Taxonomy" id="2714738"/>
    <lineage>
        <taxon>Bacteria</taxon>
        <taxon>Pseudomonadati</taxon>
        <taxon>Planctomycetota</taxon>
        <taxon>Planctomycetia</taxon>
        <taxon>Pirellulales</taxon>
        <taxon>Pirellulaceae</taxon>
        <taxon>Neorhodopirellula</taxon>
    </lineage>
</organism>
<gene>
    <name evidence="1" type="ORF">Pla100_55960</name>
</gene>
<comment type="caution">
    <text evidence="1">The sequence shown here is derived from an EMBL/GenBank/DDBJ whole genome shotgun (WGS) entry which is preliminary data.</text>
</comment>
<reference evidence="1 2" key="1">
    <citation type="submission" date="2019-02" db="EMBL/GenBank/DDBJ databases">
        <title>Deep-cultivation of Planctomycetes and their phenomic and genomic characterization uncovers novel biology.</title>
        <authorList>
            <person name="Wiegand S."/>
            <person name="Jogler M."/>
            <person name="Boedeker C."/>
            <person name="Pinto D."/>
            <person name="Vollmers J."/>
            <person name="Rivas-Marin E."/>
            <person name="Kohn T."/>
            <person name="Peeters S.H."/>
            <person name="Heuer A."/>
            <person name="Rast P."/>
            <person name="Oberbeckmann S."/>
            <person name="Bunk B."/>
            <person name="Jeske O."/>
            <person name="Meyerdierks A."/>
            <person name="Storesund J.E."/>
            <person name="Kallscheuer N."/>
            <person name="Luecker S."/>
            <person name="Lage O.M."/>
            <person name="Pohl T."/>
            <person name="Merkel B.J."/>
            <person name="Hornburger P."/>
            <person name="Mueller R.-W."/>
            <person name="Bruemmer F."/>
            <person name="Labrenz M."/>
            <person name="Spormann A.M."/>
            <person name="Op Den Camp H."/>
            <person name="Overmann J."/>
            <person name="Amann R."/>
            <person name="Jetten M.S.M."/>
            <person name="Mascher T."/>
            <person name="Medema M.H."/>
            <person name="Devos D.P."/>
            <person name="Kaster A.-K."/>
            <person name="Ovreas L."/>
            <person name="Rohde M."/>
            <person name="Galperin M.Y."/>
            <person name="Jogler C."/>
        </authorList>
    </citation>
    <scope>NUCLEOTIDE SEQUENCE [LARGE SCALE GENOMIC DNA]</scope>
    <source>
        <strain evidence="1 2">Pla100</strain>
    </source>
</reference>
<accession>A0A5C5ZP87</accession>
<dbReference type="Proteomes" id="UP000316213">
    <property type="component" value="Unassembled WGS sequence"/>
</dbReference>
<dbReference type="InterPro" id="IPR027417">
    <property type="entry name" value="P-loop_NTPase"/>
</dbReference>
<dbReference type="SUPFAM" id="SSF52540">
    <property type="entry name" value="P-loop containing nucleoside triphosphate hydrolases"/>
    <property type="match status" value="1"/>
</dbReference>
<keyword evidence="2" id="KW-1185">Reference proteome</keyword>
<dbReference type="Gene3D" id="3.40.50.300">
    <property type="entry name" value="P-loop containing nucleotide triphosphate hydrolases"/>
    <property type="match status" value="1"/>
</dbReference>
<evidence type="ECO:0000313" key="2">
    <source>
        <dbReference type="Proteomes" id="UP000316213"/>
    </source>
</evidence>
<dbReference type="EMBL" id="SJPM01000019">
    <property type="protein sequence ID" value="TWT89279.1"/>
    <property type="molecule type" value="Genomic_DNA"/>
</dbReference>
<proteinExistence type="predicted"/>
<name>A0A5C5ZP87_9BACT</name>
<sequence length="231" mass="26628">MGLGNTRDFGRFIASAGSSFNYGLRTEQWCVDKISRITPNEIVRGHIFYSPAIENALVSNRCISLFIYRDPREVARSLVNYLQKMNRFHRLRAYFKGLDPEAALLLAINGIPSCENIYFPSISERFRNYQGWLASEAVYCTKFEDVAGENQEQELRKIIRFYLHRSGSGEQTEDILKRMRGGLQPAKSHTFSGIQQQTWRDAFTPACIKAFKEQDHGLLTELGYEFSEDWS</sequence>
<protein>
    <submittedName>
        <fullName evidence="1">Uncharacterized protein</fullName>
    </submittedName>
</protein>